<evidence type="ECO:0000256" key="3">
    <source>
        <dbReference type="ARBA" id="ARBA00023027"/>
    </source>
</evidence>
<accession>A0A2P8DS43</accession>
<proteinExistence type="inferred from homology"/>
<evidence type="ECO:0000313" key="5">
    <source>
        <dbReference type="EMBL" id="PSL00028.1"/>
    </source>
</evidence>
<dbReference type="RefSeq" id="WP_106581406.1">
    <property type="nucleotide sequence ID" value="NZ_PYGA01000002.1"/>
</dbReference>
<sequence>MDDEGRAAGAAIVTGAAAGIGAATARRLAADGTPVVLIDVAQGLDAVAEDIRAHGGRALAVRGDVAQEATWERAAARANDEFGPIAVLVGNAYTVDIAPAGQMSLDSWNRQLGVNLTGAFLGVKACLADLQGQRGSIVFTSSVHANFGLPGRPAYAATKGGLTALTRQLAVEYGPRIRVNCVLPGPIETAAWAEVSERDRELSAAQTAAARFGRPEEVAEVIAFLASEGASYVTGASIPVDGGWSIAKSSS</sequence>
<dbReference type="GO" id="GO:0016491">
    <property type="term" value="F:oxidoreductase activity"/>
    <property type="evidence" value="ECO:0007669"/>
    <property type="project" value="UniProtKB-KW"/>
</dbReference>
<dbReference type="PRINTS" id="PR00081">
    <property type="entry name" value="GDHRDH"/>
</dbReference>
<dbReference type="OrthoDB" id="3542748at2"/>
<name>A0A2P8DS43_9ACTN</name>
<keyword evidence="6" id="KW-1185">Reference proteome</keyword>
<dbReference type="PANTHER" id="PTHR24321">
    <property type="entry name" value="DEHYDROGENASES, SHORT CHAIN"/>
    <property type="match status" value="1"/>
</dbReference>
<dbReference type="InterPro" id="IPR020904">
    <property type="entry name" value="Sc_DH/Rdtase_CS"/>
</dbReference>
<evidence type="ECO:0000256" key="1">
    <source>
        <dbReference type="ARBA" id="ARBA00006484"/>
    </source>
</evidence>
<dbReference type="FunFam" id="3.40.50.720:FF:000084">
    <property type="entry name" value="Short-chain dehydrogenase reductase"/>
    <property type="match status" value="1"/>
</dbReference>
<protein>
    <submittedName>
        <fullName evidence="5">NAD(P)-dependent dehydrogenase (Short-subunit alcohol dehydrogenase family)</fullName>
    </submittedName>
</protein>
<dbReference type="PRINTS" id="PR00080">
    <property type="entry name" value="SDRFAMILY"/>
</dbReference>
<feature type="domain" description="Ketoreductase" evidence="4">
    <location>
        <begin position="9"/>
        <end position="195"/>
    </location>
</feature>
<dbReference type="PROSITE" id="PS00061">
    <property type="entry name" value="ADH_SHORT"/>
    <property type="match status" value="1"/>
</dbReference>
<dbReference type="SUPFAM" id="SSF51735">
    <property type="entry name" value="NAD(P)-binding Rossmann-fold domains"/>
    <property type="match status" value="1"/>
</dbReference>
<dbReference type="PANTHER" id="PTHR24321:SF8">
    <property type="entry name" value="ESTRADIOL 17-BETA-DEHYDROGENASE 8-RELATED"/>
    <property type="match status" value="1"/>
</dbReference>
<reference evidence="5 6" key="1">
    <citation type="submission" date="2018-03" db="EMBL/GenBank/DDBJ databases">
        <title>Genomic Encyclopedia of Archaeal and Bacterial Type Strains, Phase II (KMG-II): from individual species to whole genera.</title>
        <authorList>
            <person name="Goeker M."/>
        </authorList>
    </citation>
    <scope>NUCLEOTIDE SEQUENCE [LARGE SCALE GENOMIC DNA]</scope>
    <source>
        <strain evidence="5 6">DSM 45312</strain>
    </source>
</reference>
<evidence type="ECO:0000256" key="2">
    <source>
        <dbReference type="ARBA" id="ARBA00023002"/>
    </source>
</evidence>
<evidence type="ECO:0000259" key="4">
    <source>
        <dbReference type="SMART" id="SM00822"/>
    </source>
</evidence>
<keyword evidence="2" id="KW-0560">Oxidoreductase</keyword>
<dbReference type="CDD" id="cd05233">
    <property type="entry name" value="SDR_c"/>
    <property type="match status" value="1"/>
</dbReference>
<gene>
    <name evidence="5" type="ORF">CLV63_102154</name>
</gene>
<dbReference type="InterPro" id="IPR057326">
    <property type="entry name" value="KR_dom"/>
</dbReference>
<dbReference type="InterPro" id="IPR036291">
    <property type="entry name" value="NAD(P)-bd_dom_sf"/>
</dbReference>
<dbReference type="Gene3D" id="3.40.50.720">
    <property type="entry name" value="NAD(P)-binding Rossmann-like Domain"/>
    <property type="match status" value="1"/>
</dbReference>
<organism evidence="5 6">
    <name type="scientific">Murinocardiopsis flavida</name>
    <dbReference type="NCBI Taxonomy" id="645275"/>
    <lineage>
        <taxon>Bacteria</taxon>
        <taxon>Bacillati</taxon>
        <taxon>Actinomycetota</taxon>
        <taxon>Actinomycetes</taxon>
        <taxon>Streptosporangiales</taxon>
        <taxon>Nocardiopsidaceae</taxon>
        <taxon>Murinocardiopsis</taxon>
    </lineage>
</organism>
<comment type="caution">
    <text evidence="5">The sequence shown here is derived from an EMBL/GenBank/DDBJ whole genome shotgun (WGS) entry which is preliminary data.</text>
</comment>
<dbReference type="AlphaFoldDB" id="A0A2P8DS43"/>
<dbReference type="Proteomes" id="UP000240542">
    <property type="component" value="Unassembled WGS sequence"/>
</dbReference>
<dbReference type="InterPro" id="IPR002347">
    <property type="entry name" value="SDR_fam"/>
</dbReference>
<comment type="similarity">
    <text evidence="1">Belongs to the short-chain dehydrogenases/reductases (SDR) family.</text>
</comment>
<evidence type="ECO:0000313" key="6">
    <source>
        <dbReference type="Proteomes" id="UP000240542"/>
    </source>
</evidence>
<dbReference type="EMBL" id="PYGA01000002">
    <property type="protein sequence ID" value="PSL00028.1"/>
    <property type="molecule type" value="Genomic_DNA"/>
</dbReference>
<dbReference type="SMART" id="SM00822">
    <property type="entry name" value="PKS_KR"/>
    <property type="match status" value="1"/>
</dbReference>
<keyword evidence="3" id="KW-0520">NAD</keyword>
<dbReference type="Pfam" id="PF13561">
    <property type="entry name" value="adh_short_C2"/>
    <property type="match status" value="1"/>
</dbReference>